<evidence type="ECO:0000256" key="2">
    <source>
        <dbReference type="ARBA" id="ARBA00022723"/>
    </source>
</evidence>
<feature type="chain" id="PRO_5022040997" evidence="5">
    <location>
        <begin position="23"/>
        <end position="457"/>
    </location>
</feature>
<gene>
    <name evidence="7" type="primary">atsA_30</name>
    <name evidence="7" type="ORF">ETAA8_39160</name>
</gene>
<dbReference type="GO" id="GO:0004065">
    <property type="term" value="F:arylsulfatase activity"/>
    <property type="evidence" value="ECO:0007669"/>
    <property type="project" value="UniProtKB-EC"/>
</dbReference>
<name>A0A517YF29_9BACT</name>
<sequence precursor="true">MKLRACIVLALLAAISTAVSHAADKETISRPNIVFVLIDDFGYSDCGAYGAKDIRTPNIDRLAREGVKFTDFYANAPVCTPTRCGFITGRWQQRVGFEWAMGFSAESFRRKGDAWVPETDIHGLGLPTSIPTLPKMLQAAGYATGAFGKWHLGLKDEYNPTKHGFDEYFGELLGHSDYYTHSYYDGTYALRDGMKPVKVEGYLTDLINRRAVDFVRKHAKEPFFLYVPHLAVHCPYQPPGRPLPSVTKANMYHGDRPTYAAMVEKVDEGVGMLLAELEKQGVLDNTLFVLSSDNGGERYSDNSPLFHHKSTLWEGGIRVPCLMRWPARLPQGKVTNQVGITMDLSATFAAIAGAKPAVDRPFDGINLLPILADEQSAQTRTLCWRIDRVARQQKSVRHGPWKYIQDSNVEMLFNLESDIGERHDVSFQNPTVFADLKDRLAAWEAEMAQERTEFLVK</sequence>
<accession>A0A517YF29</accession>
<dbReference type="AlphaFoldDB" id="A0A517YF29"/>
<dbReference type="GO" id="GO:0046872">
    <property type="term" value="F:metal ion binding"/>
    <property type="evidence" value="ECO:0007669"/>
    <property type="project" value="UniProtKB-KW"/>
</dbReference>
<keyword evidence="5" id="KW-0732">Signal</keyword>
<comment type="similarity">
    <text evidence="1">Belongs to the sulfatase family.</text>
</comment>
<dbReference type="PANTHER" id="PTHR42693">
    <property type="entry name" value="ARYLSULFATASE FAMILY MEMBER"/>
    <property type="match status" value="1"/>
</dbReference>
<dbReference type="EC" id="3.1.6.1" evidence="7"/>
<evidence type="ECO:0000256" key="1">
    <source>
        <dbReference type="ARBA" id="ARBA00008779"/>
    </source>
</evidence>
<dbReference type="SUPFAM" id="SSF53649">
    <property type="entry name" value="Alkaline phosphatase-like"/>
    <property type="match status" value="1"/>
</dbReference>
<evidence type="ECO:0000313" key="8">
    <source>
        <dbReference type="Proteomes" id="UP000315017"/>
    </source>
</evidence>
<evidence type="ECO:0000259" key="6">
    <source>
        <dbReference type="Pfam" id="PF00884"/>
    </source>
</evidence>
<dbReference type="InterPro" id="IPR000917">
    <property type="entry name" value="Sulfatase_N"/>
</dbReference>
<keyword evidence="2" id="KW-0479">Metal-binding</keyword>
<dbReference type="PROSITE" id="PS00523">
    <property type="entry name" value="SULFATASE_1"/>
    <property type="match status" value="1"/>
</dbReference>
<dbReference type="InterPro" id="IPR017850">
    <property type="entry name" value="Alkaline_phosphatase_core_sf"/>
</dbReference>
<dbReference type="Gene3D" id="3.30.1120.10">
    <property type="match status" value="1"/>
</dbReference>
<protein>
    <submittedName>
        <fullName evidence="7">Arylsulfatase</fullName>
        <ecNumber evidence="7">3.1.6.1</ecNumber>
    </submittedName>
</protein>
<feature type="signal peptide" evidence="5">
    <location>
        <begin position="1"/>
        <end position="22"/>
    </location>
</feature>
<reference evidence="7 8" key="1">
    <citation type="submission" date="2019-02" db="EMBL/GenBank/DDBJ databases">
        <title>Deep-cultivation of Planctomycetes and their phenomic and genomic characterization uncovers novel biology.</title>
        <authorList>
            <person name="Wiegand S."/>
            <person name="Jogler M."/>
            <person name="Boedeker C."/>
            <person name="Pinto D."/>
            <person name="Vollmers J."/>
            <person name="Rivas-Marin E."/>
            <person name="Kohn T."/>
            <person name="Peeters S.H."/>
            <person name="Heuer A."/>
            <person name="Rast P."/>
            <person name="Oberbeckmann S."/>
            <person name="Bunk B."/>
            <person name="Jeske O."/>
            <person name="Meyerdierks A."/>
            <person name="Storesund J.E."/>
            <person name="Kallscheuer N."/>
            <person name="Luecker S."/>
            <person name="Lage O.M."/>
            <person name="Pohl T."/>
            <person name="Merkel B.J."/>
            <person name="Hornburger P."/>
            <person name="Mueller R.-W."/>
            <person name="Bruemmer F."/>
            <person name="Labrenz M."/>
            <person name="Spormann A.M."/>
            <person name="Op den Camp H."/>
            <person name="Overmann J."/>
            <person name="Amann R."/>
            <person name="Jetten M.S.M."/>
            <person name="Mascher T."/>
            <person name="Medema M.H."/>
            <person name="Devos D.P."/>
            <person name="Kaster A.-K."/>
            <person name="Ovreas L."/>
            <person name="Rohde M."/>
            <person name="Galperin M.Y."/>
            <person name="Jogler C."/>
        </authorList>
    </citation>
    <scope>NUCLEOTIDE SEQUENCE [LARGE SCALE GENOMIC DNA]</scope>
    <source>
        <strain evidence="7 8">ETA_A8</strain>
    </source>
</reference>
<dbReference type="Proteomes" id="UP000315017">
    <property type="component" value="Chromosome"/>
</dbReference>
<dbReference type="RefSeq" id="WP_145091726.1">
    <property type="nucleotide sequence ID" value="NZ_CP036274.1"/>
</dbReference>
<dbReference type="EMBL" id="CP036274">
    <property type="protein sequence ID" value="QDU28811.1"/>
    <property type="molecule type" value="Genomic_DNA"/>
</dbReference>
<keyword evidence="3 7" id="KW-0378">Hydrolase</keyword>
<feature type="domain" description="Sulfatase N-terminal" evidence="6">
    <location>
        <begin position="31"/>
        <end position="353"/>
    </location>
</feature>
<dbReference type="CDD" id="cd16144">
    <property type="entry name" value="ARS_like"/>
    <property type="match status" value="1"/>
</dbReference>
<evidence type="ECO:0000256" key="4">
    <source>
        <dbReference type="ARBA" id="ARBA00022837"/>
    </source>
</evidence>
<dbReference type="PANTHER" id="PTHR42693:SF33">
    <property type="entry name" value="ARYLSULFATASE"/>
    <property type="match status" value="1"/>
</dbReference>
<dbReference type="OrthoDB" id="9783154at2"/>
<organism evidence="7 8">
    <name type="scientific">Anatilimnocola aggregata</name>
    <dbReference type="NCBI Taxonomy" id="2528021"/>
    <lineage>
        <taxon>Bacteria</taxon>
        <taxon>Pseudomonadati</taxon>
        <taxon>Planctomycetota</taxon>
        <taxon>Planctomycetia</taxon>
        <taxon>Pirellulales</taxon>
        <taxon>Pirellulaceae</taxon>
        <taxon>Anatilimnocola</taxon>
    </lineage>
</organism>
<evidence type="ECO:0000256" key="3">
    <source>
        <dbReference type="ARBA" id="ARBA00022801"/>
    </source>
</evidence>
<proteinExistence type="inferred from homology"/>
<keyword evidence="8" id="KW-1185">Reference proteome</keyword>
<keyword evidence="4" id="KW-0106">Calcium</keyword>
<dbReference type="InterPro" id="IPR050738">
    <property type="entry name" value="Sulfatase"/>
</dbReference>
<dbReference type="KEGG" id="aagg:ETAA8_39160"/>
<evidence type="ECO:0000256" key="5">
    <source>
        <dbReference type="SAM" id="SignalP"/>
    </source>
</evidence>
<dbReference type="Pfam" id="PF00884">
    <property type="entry name" value="Sulfatase"/>
    <property type="match status" value="1"/>
</dbReference>
<dbReference type="Gene3D" id="3.40.720.10">
    <property type="entry name" value="Alkaline Phosphatase, subunit A"/>
    <property type="match status" value="1"/>
</dbReference>
<evidence type="ECO:0000313" key="7">
    <source>
        <dbReference type="EMBL" id="QDU28811.1"/>
    </source>
</evidence>
<dbReference type="InterPro" id="IPR024607">
    <property type="entry name" value="Sulfatase_CS"/>
</dbReference>